<protein>
    <submittedName>
        <fullName evidence="1">SagB/ThcOx family dehydrogenase</fullName>
    </submittedName>
</protein>
<gene>
    <name evidence="1" type="ORF">FE773_08885</name>
</gene>
<sequence length="481" mass="55979">MKSINYHIQTKHFPNKFAKSLGYLDWETQPSPYKSYYKAKKIPLIPSNPPKLSYEKLYTTNTPSPINLKTISQFFEYSLSINAIKEYFTSRWAVRVNPSSGNLHPEESYIIFENSVFHFNVKEFCLEEIAKSENKLVENGIIFIATSIPLRESWKYGERALRYCLLDTGHIIAATRFSANLLGWKMEYVSEYKESELQKLIGLQKASFYKNEDEIFEGTFYIYNDKKPKINFKEFEKLEFNLEYKKLAKDSIRWDIIFDIAKVLKREEPFQSNFIKEKITFNPSPFNAFEIIDKRRSALGFKEKFIKKDEFLDILDKTLPRNIPPFDTKVTLNKVNLVIFVNRVDGIESGIYFFDREKNSLSLIEKGDFSETAKFVNCAQDLGKDSAFSISMTIDKKHLNKEYKYKLAMFEAGMIGQILYIEAEAKGYRGCGIGCFFDNLVSIDILENEDILTLYGFSIGEPVIDERIIPIRPNEAKLLNL</sequence>
<keyword evidence="2" id="KW-1185">Reference proteome</keyword>
<evidence type="ECO:0000313" key="2">
    <source>
        <dbReference type="Proteomes" id="UP000306825"/>
    </source>
</evidence>
<dbReference type="Gene3D" id="3.40.109.10">
    <property type="entry name" value="NADH Oxidase"/>
    <property type="match status" value="2"/>
</dbReference>
<name>A0ABX5VAL2_9BACT</name>
<accession>A0ABX5VAL2</accession>
<dbReference type="EMBL" id="CP040463">
    <property type="protein sequence ID" value="QCT95303.1"/>
    <property type="molecule type" value="Genomic_DNA"/>
</dbReference>
<dbReference type="InterPro" id="IPR000415">
    <property type="entry name" value="Nitroreductase-like"/>
</dbReference>
<dbReference type="PANTHER" id="PTHR42741:SF3">
    <property type="entry name" value="NITROREDUCTASE FAMILY PROTEIN"/>
    <property type="match status" value="1"/>
</dbReference>
<organism evidence="1 2">
    <name type="scientific">Caminibacter mediatlanticus TB-2</name>
    <dbReference type="NCBI Taxonomy" id="391592"/>
    <lineage>
        <taxon>Bacteria</taxon>
        <taxon>Pseudomonadati</taxon>
        <taxon>Campylobacterota</taxon>
        <taxon>Epsilonproteobacteria</taxon>
        <taxon>Nautiliales</taxon>
        <taxon>Nautiliaceae</taxon>
        <taxon>Caminibacter</taxon>
    </lineage>
</organism>
<dbReference type="RefSeq" id="WP_138323861.1">
    <property type="nucleotide sequence ID" value="NZ_CP040463.1"/>
</dbReference>
<dbReference type="Proteomes" id="UP000306825">
    <property type="component" value="Chromosome"/>
</dbReference>
<dbReference type="SUPFAM" id="SSF55469">
    <property type="entry name" value="FMN-dependent nitroreductase-like"/>
    <property type="match status" value="2"/>
</dbReference>
<proteinExistence type="predicted"/>
<dbReference type="CDD" id="cd02142">
    <property type="entry name" value="McbC_SagB-like_oxidoreductase"/>
    <property type="match status" value="2"/>
</dbReference>
<evidence type="ECO:0000313" key="1">
    <source>
        <dbReference type="EMBL" id="QCT95303.1"/>
    </source>
</evidence>
<dbReference type="PANTHER" id="PTHR42741">
    <property type="entry name" value="NITROREDUCTASE FAMILY PROTEIN"/>
    <property type="match status" value="1"/>
</dbReference>
<reference evidence="1 2" key="1">
    <citation type="submission" date="2019-05" db="EMBL/GenBank/DDBJ databases">
        <title>A comparative analysis of the Nautiliaceae.</title>
        <authorList>
            <person name="Grosche A."/>
            <person name="Smedile F."/>
            <person name="Vetriani C."/>
        </authorList>
    </citation>
    <scope>NUCLEOTIDE SEQUENCE [LARGE SCALE GENOMIC DNA]</scope>
    <source>
        <strain evidence="1 2">TB-2</strain>
    </source>
</reference>